<dbReference type="InterPro" id="IPR013785">
    <property type="entry name" value="Aldolase_TIM"/>
</dbReference>
<feature type="domain" description="DUS-like FMN-binding" evidence="1">
    <location>
        <begin position="88"/>
        <end position="244"/>
    </location>
</feature>
<evidence type="ECO:0000313" key="3">
    <source>
        <dbReference type="Proteomes" id="UP000183894"/>
    </source>
</evidence>
<dbReference type="EMBL" id="FOAD01000005">
    <property type="protein sequence ID" value="SEL47469.1"/>
    <property type="molecule type" value="Genomic_DNA"/>
</dbReference>
<dbReference type="Gene3D" id="3.20.20.70">
    <property type="entry name" value="Aldolase class I"/>
    <property type="match status" value="1"/>
</dbReference>
<proteinExistence type="predicted"/>
<gene>
    <name evidence="2" type="ORF">SAMN04488691_10526</name>
</gene>
<dbReference type="AlphaFoldDB" id="A0A1H7QI59"/>
<dbReference type="InterPro" id="IPR035587">
    <property type="entry name" value="DUS-like_FMN-bd"/>
</dbReference>
<accession>A0A1H7QI59</accession>
<evidence type="ECO:0000313" key="2">
    <source>
        <dbReference type="EMBL" id="SEL47469.1"/>
    </source>
</evidence>
<dbReference type="OrthoDB" id="145053at2157"/>
<name>A0A1H7QI59_HALLR</name>
<dbReference type="PANTHER" id="PTHR11082:SF36">
    <property type="entry name" value="DUS-LIKE FMN-BINDING DOMAIN-CONTAINING PROTEIN"/>
    <property type="match status" value="1"/>
</dbReference>
<sequence>MFTPRVAVASLSGESDAEWARAAASHVGAAFLGGIAIDETAQEAAKELVARDRSEFITDDPTGFIAEQLAEVDAADAPDIFAAVNVRATTADPIGDAAAVCADHGAGLEINAHCRQDELCTVGCGEALLRDTERLVEYVETARAEGARVGVKVRTEVSGVDLPTLAATLADAGADWIHVDAMDSEAVVADVVAAAPDLFVVANNGVRDRETVREYLDYGADAVSVGRPSDNPEVLRRVRAATDEWFTEQTSRADSDDEREATV</sequence>
<dbReference type="PANTHER" id="PTHR11082">
    <property type="entry name" value="TRNA-DIHYDROURIDINE SYNTHASE"/>
    <property type="match status" value="1"/>
</dbReference>
<evidence type="ECO:0000259" key="1">
    <source>
        <dbReference type="Pfam" id="PF01207"/>
    </source>
</evidence>
<dbReference type="RefSeq" id="WP_074794111.1">
    <property type="nucleotide sequence ID" value="NZ_FOAD01000005.1"/>
</dbReference>
<organism evidence="2 3">
    <name type="scientific">Haloferax larsenii</name>
    <dbReference type="NCBI Taxonomy" id="302484"/>
    <lineage>
        <taxon>Archaea</taxon>
        <taxon>Methanobacteriati</taxon>
        <taxon>Methanobacteriota</taxon>
        <taxon>Stenosarchaea group</taxon>
        <taxon>Halobacteria</taxon>
        <taxon>Halobacteriales</taxon>
        <taxon>Haloferacaceae</taxon>
        <taxon>Haloferax</taxon>
    </lineage>
</organism>
<dbReference type="Pfam" id="PF01207">
    <property type="entry name" value="Dus"/>
    <property type="match status" value="1"/>
</dbReference>
<dbReference type="SUPFAM" id="SSF51395">
    <property type="entry name" value="FMN-linked oxidoreductases"/>
    <property type="match status" value="1"/>
</dbReference>
<dbReference type="Proteomes" id="UP000183894">
    <property type="component" value="Unassembled WGS sequence"/>
</dbReference>
<protein>
    <submittedName>
        <fullName evidence="2">TIM-barrel protein, putative</fullName>
    </submittedName>
</protein>
<reference evidence="2 3" key="1">
    <citation type="submission" date="2016-10" db="EMBL/GenBank/DDBJ databases">
        <authorList>
            <person name="de Groot N.N."/>
        </authorList>
    </citation>
    <scope>NUCLEOTIDE SEQUENCE [LARGE SCALE GENOMIC DNA]</scope>
    <source>
        <strain evidence="2 3">CDM_5</strain>
    </source>
</reference>